<gene>
    <name evidence="1" type="ORF">TNCV_3875971</name>
</gene>
<organism evidence="1 2">
    <name type="scientific">Trichonephila clavipes</name>
    <name type="common">Golden silk orbweaver</name>
    <name type="synonym">Nephila clavipes</name>
    <dbReference type="NCBI Taxonomy" id="2585209"/>
    <lineage>
        <taxon>Eukaryota</taxon>
        <taxon>Metazoa</taxon>
        <taxon>Ecdysozoa</taxon>
        <taxon>Arthropoda</taxon>
        <taxon>Chelicerata</taxon>
        <taxon>Arachnida</taxon>
        <taxon>Araneae</taxon>
        <taxon>Araneomorphae</taxon>
        <taxon>Entelegynae</taxon>
        <taxon>Araneoidea</taxon>
        <taxon>Nephilidae</taxon>
        <taxon>Trichonephila</taxon>
    </lineage>
</organism>
<proteinExistence type="predicted"/>
<comment type="caution">
    <text evidence="1">The sequence shown here is derived from an EMBL/GenBank/DDBJ whole genome shotgun (WGS) entry which is preliminary data.</text>
</comment>
<keyword evidence="2" id="KW-1185">Reference proteome</keyword>
<dbReference type="EMBL" id="BMAU01021350">
    <property type="protein sequence ID" value="GFY18909.1"/>
    <property type="molecule type" value="Genomic_DNA"/>
</dbReference>
<dbReference type="Proteomes" id="UP000887159">
    <property type="component" value="Unassembled WGS sequence"/>
</dbReference>
<accession>A0A8X6VRE8</accession>
<sequence length="97" mass="11221">MQVLLLIAGIINNSEHDKNTSRSRHLLSDQPALDSSDLKALPYLRCFENAILQSDNKRSNIANNILTYVDTENQLLPWIARLYHIQNIWSWNTETLD</sequence>
<name>A0A8X6VRE8_TRICX</name>
<reference evidence="1" key="1">
    <citation type="submission" date="2020-08" db="EMBL/GenBank/DDBJ databases">
        <title>Multicomponent nature underlies the extraordinary mechanical properties of spider dragline silk.</title>
        <authorList>
            <person name="Kono N."/>
            <person name="Nakamura H."/>
            <person name="Mori M."/>
            <person name="Yoshida Y."/>
            <person name="Ohtoshi R."/>
            <person name="Malay A.D."/>
            <person name="Moran D.A.P."/>
            <person name="Tomita M."/>
            <person name="Numata K."/>
            <person name="Arakawa K."/>
        </authorList>
    </citation>
    <scope>NUCLEOTIDE SEQUENCE</scope>
</reference>
<protein>
    <submittedName>
        <fullName evidence="1">Uncharacterized protein</fullName>
    </submittedName>
</protein>
<evidence type="ECO:0000313" key="1">
    <source>
        <dbReference type="EMBL" id="GFY18909.1"/>
    </source>
</evidence>
<evidence type="ECO:0000313" key="2">
    <source>
        <dbReference type="Proteomes" id="UP000887159"/>
    </source>
</evidence>
<dbReference type="AlphaFoldDB" id="A0A8X6VRE8"/>